<dbReference type="InterPro" id="IPR012854">
    <property type="entry name" value="Cu_amine_oxidase-like_N"/>
</dbReference>
<dbReference type="PANTHER" id="PTHR30383:SF5">
    <property type="entry name" value="SGNH HYDROLASE-TYPE ESTERASE DOMAIN-CONTAINING PROTEIN"/>
    <property type="match status" value="1"/>
</dbReference>
<dbReference type="InterPro" id="IPR036582">
    <property type="entry name" value="Mao_N_sf"/>
</dbReference>
<proteinExistence type="predicted"/>
<dbReference type="RefSeq" id="WP_326088485.1">
    <property type="nucleotide sequence ID" value="NZ_JARLKZ010000008.1"/>
</dbReference>
<dbReference type="SUPFAM" id="SSF52266">
    <property type="entry name" value="SGNH hydrolase"/>
    <property type="match status" value="1"/>
</dbReference>
<gene>
    <name evidence="3" type="ORF">P4H66_12725</name>
</gene>
<organism evidence="3 4">
    <name type="scientific">Paenibacillus dokdonensis</name>
    <dbReference type="NCBI Taxonomy" id="2567944"/>
    <lineage>
        <taxon>Bacteria</taxon>
        <taxon>Bacillati</taxon>
        <taxon>Bacillota</taxon>
        <taxon>Bacilli</taxon>
        <taxon>Bacillales</taxon>
        <taxon>Paenibacillaceae</taxon>
        <taxon>Paenibacillus</taxon>
    </lineage>
</organism>
<reference evidence="3 4" key="1">
    <citation type="submission" date="2023-03" db="EMBL/GenBank/DDBJ databases">
        <title>Bacillus Genome Sequencing.</title>
        <authorList>
            <person name="Dunlap C."/>
        </authorList>
    </citation>
    <scope>NUCLEOTIDE SEQUENCE [LARGE SCALE GENOMIC DNA]</scope>
    <source>
        <strain evidence="3 4">BD-525</strain>
    </source>
</reference>
<dbReference type="Pfam" id="PF00657">
    <property type="entry name" value="Lipase_GDSL"/>
    <property type="match status" value="1"/>
</dbReference>
<name>A0ABU6GRD7_9BACL</name>
<comment type="caution">
    <text evidence="3">The sequence shown here is derived from an EMBL/GenBank/DDBJ whole genome shotgun (WGS) entry which is preliminary data.</text>
</comment>
<evidence type="ECO:0000256" key="1">
    <source>
        <dbReference type="SAM" id="SignalP"/>
    </source>
</evidence>
<dbReference type="EMBL" id="JARLKZ010000008">
    <property type="protein sequence ID" value="MEC0240712.1"/>
    <property type="molecule type" value="Genomic_DNA"/>
</dbReference>
<evidence type="ECO:0000313" key="3">
    <source>
        <dbReference type="EMBL" id="MEC0240712.1"/>
    </source>
</evidence>
<protein>
    <submittedName>
        <fullName evidence="3">GDSL-type esterase/lipase family protein</fullName>
    </submittedName>
</protein>
<dbReference type="Gene3D" id="3.30.457.10">
    <property type="entry name" value="Copper amine oxidase-like, N-terminal domain"/>
    <property type="match status" value="1"/>
</dbReference>
<sequence>MLKSFKKYISAVSAAVLMSSMLLGAASAAPDVQAAGGKGPYRIVALGDSLTVGYEPGKSETERPYGFVDRLQEQGLLHGNTSTVNVGIAGLKSGGLQNFVEAVKKGQAITADEIQPNLIDPRTPQIGSAAAQTKTDLAAADAITITIGGNDMSELLNTAGKLSETELQTRVEQLFKLYTDSIGVVVADLHELNPDALIVVADQYQPMPEIADSALYPKLEKVAESFTGVIDKMAADFEAQGMNVKVAHVAKEFIGGEGTMTHIIKDRDIHPNQLGYEAMAKVFSEVIWGSYTKLAVHEAGTPMGIFVQGKELNTPYKPVIRQNLNFVAIKDIIDAIGATSKWDNKTSSATITHDGHTVVITIGSKSVTVDGKAVPVDAAAFLNKVGKESKTYVPIAVLASGLGFDVQYVPNLRTAFINP</sequence>
<dbReference type="PANTHER" id="PTHR30383">
    <property type="entry name" value="THIOESTERASE 1/PROTEASE 1/LYSOPHOSPHOLIPASE L1"/>
    <property type="match status" value="1"/>
</dbReference>
<feature type="domain" description="Copper amine oxidase-like N-terminal" evidence="2">
    <location>
        <begin position="307"/>
        <end position="417"/>
    </location>
</feature>
<dbReference type="Gene3D" id="3.40.50.1110">
    <property type="entry name" value="SGNH hydrolase"/>
    <property type="match status" value="1"/>
</dbReference>
<accession>A0ABU6GRD7</accession>
<dbReference type="Pfam" id="PF07833">
    <property type="entry name" value="Cu_amine_oxidN1"/>
    <property type="match status" value="1"/>
</dbReference>
<dbReference type="InterPro" id="IPR051532">
    <property type="entry name" value="Ester_Hydrolysis_Enzymes"/>
</dbReference>
<keyword evidence="4" id="KW-1185">Reference proteome</keyword>
<evidence type="ECO:0000259" key="2">
    <source>
        <dbReference type="Pfam" id="PF07833"/>
    </source>
</evidence>
<dbReference type="InterPro" id="IPR036514">
    <property type="entry name" value="SGNH_hydro_sf"/>
</dbReference>
<feature type="signal peptide" evidence="1">
    <location>
        <begin position="1"/>
        <end position="28"/>
    </location>
</feature>
<dbReference type="Proteomes" id="UP001344632">
    <property type="component" value="Unassembled WGS sequence"/>
</dbReference>
<keyword evidence="1" id="KW-0732">Signal</keyword>
<dbReference type="SUPFAM" id="SSF55383">
    <property type="entry name" value="Copper amine oxidase, domain N"/>
    <property type="match status" value="1"/>
</dbReference>
<dbReference type="InterPro" id="IPR001087">
    <property type="entry name" value="GDSL"/>
</dbReference>
<evidence type="ECO:0000313" key="4">
    <source>
        <dbReference type="Proteomes" id="UP001344632"/>
    </source>
</evidence>
<feature type="chain" id="PRO_5047259700" evidence="1">
    <location>
        <begin position="29"/>
        <end position="419"/>
    </location>
</feature>